<feature type="repeat" description="ANK" evidence="3">
    <location>
        <begin position="99"/>
        <end position="131"/>
    </location>
</feature>
<dbReference type="AlphaFoldDB" id="A0ABD1RHF9"/>
<dbReference type="EMBL" id="JBFOLJ010000012">
    <property type="protein sequence ID" value="KAL2487866.1"/>
    <property type="molecule type" value="Genomic_DNA"/>
</dbReference>
<evidence type="ECO:0000313" key="4">
    <source>
        <dbReference type="EMBL" id="KAL2487866.1"/>
    </source>
</evidence>
<keyword evidence="6" id="KW-1185">Reference proteome</keyword>
<protein>
    <submittedName>
        <fullName evidence="4">Ankyrin repeat-containing domain</fullName>
    </submittedName>
</protein>
<sequence>MICARNKQEECLKLLASAGADFGLTNMSAQCARSIAGSMRWKLGFQQAVLDVIQTGKIAESSNSEIFSSLLFSTRENDIEALKKLIKQPAIDFNQRDESRFSAVMVTAAGGHVEAFRLLVNAGADVEIQNKYGETAISLADANQNSDAFKKVLTEYAYAKGNHNSSGSSALHRAARIGELDLAWASINEERDIDVLDSMDILHSCWQQGEVMEACVSF</sequence>
<dbReference type="Gene3D" id="1.25.40.20">
    <property type="entry name" value="Ankyrin repeat-containing domain"/>
    <property type="match status" value="1"/>
</dbReference>
<dbReference type="PANTHER" id="PTHR24123:SF95">
    <property type="entry name" value="ANKYRIN-2-LIKE"/>
    <property type="match status" value="1"/>
</dbReference>
<dbReference type="PROSITE" id="PS50088">
    <property type="entry name" value="ANK_REPEAT"/>
    <property type="match status" value="1"/>
</dbReference>
<evidence type="ECO:0000256" key="1">
    <source>
        <dbReference type="ARBA" id="ARBA00022737"/>
    </source>
</evidence>
<keyword evidence="1" id="KW-0677">Repeat</keyword>
<dbReference type="InterPro" id="IPR002110">
    <property type="entry name" value="Ankyrin_rpt"/>
</dbReference>
<evidence type="ECO:0000313" key="6">
    <source>
        <dbReference type="Proteomes" id="UP001604277"/>
    </source>
</evidence>
<dbReference type="InterPro" id="IPR036770">
    <property type="entry name" value="Ankyrin_rpt-contain_sf"/>
</dbReference>
<dbReference type="SMART" id="SM00248">
    <property type="entry name" value="ANK"/>
    <property type="match status" value="3"/>
</dbReference>
<dbReference type="SUPFAM" id="SSF48403">
    <property type="entry name" value="Ankyrin repeat"/>
    <property type="match status" value="1"/>
</dbReference>
<accession>A0ABD1RHF9</accession>
<proteinExistence type="predicted"/>
<evidence type="ECO:0000256" key="2">
    <source>
        <dbReference type="ARBA" id="ARBA00023043"/>
    </source>
</evidence>
<organism evidence="4 6">
    <name type="scientific">Forsythia ovata</name>
    <dbReference type="NCBI Taxonomy" id="205694"/>
    <lineage>
        <taxon>Eukaryota</taxon>
        <taxon>Viridiplantae</taxon>
        <taxon>Streptophyta</taxon>
        <taxon>Embryophyta</taxon>
        <taxon>Tracheophyta</taxon>
        <taxon>Spermatophyta</taxon>
        <taxon>Magnoliopsida</taxon>
        <taxon>eudicotyledons</taxon>
        <taxon>Gunneridae</taxon>
        <taxon>Pentapetalae</taxon>
        <taxon>asterids</taxon>
        <taxon>lamiids</taxon>
        <taxon>Lamiales</taxon>
        <taxon>Oleaceae</taxon>
        <taxon>Forsythieae</taxon>
        <taxon>Forsythia</taxon>
    </lineage>
</organism>
<dbReference type="EMBL" id="JBFOLJ010000012">
    <property type="protein sequence ID" value="KAL2487928.1"/>
    <property type="molecule type" value="Genomic_DNA"/>
</dbReference>
<reference evidence="4" key="1">
    <citation type="submission" date="2024-07" db="EMBL/GenBank/DDBJ databases">
        <title>Two chromosome-level genome assemblies of Korean endemic species Abeliophyllum distichum and Forsythia ovata (Oleaceae).</title>
        <authorList>
            <person name="Mun J.H."/>
        </authorList>
    </citation>
    <scope>NUCLEOTIDE SEQUENCE</scope>
    <source>
        <strain evidence="4">KNKB202402200001</strain>
        <tissue evidence="4">Leaf</tissue>
    </source>
</reference>
<dbReference type="InterPro" id="IPR051165">
    <property type="entry name" value="Multifunctional_ANK_Repeat"/>
</dbReference>
<name>A0ABD1RHF9_9LAMI</name>
<comment type="caution">
    <text evidence="4">The sequence shown here is derived from an EMBL/GenBank/DDBJ whole genome shotgun (WGS) entry which is preliminary data.</text>
</comment>
<reference evidence="6" key="2">
    <citation type="submission" date="2024-07" db="EMBL/GenBank/DDBJ databases">
        <title>Two chromosome-level genome assemblies of Korean endemic species Abeliophyllum distichum and Forsythia ovata (Oleaceae).</title>
        <authorList>
            <person name="Jang H."/>
        </authorList>
    </citation>
    <scope>NUCLEOTIDE SEQUENCE [LARGE SCALE GENOMIC DNA]</scope>
</reference>
<gene>
    <name evidence="4" type="ORF">Fot_41158</name>
    <name evidence="5" type="ORF">Fot_41220</name>
</gene>
<evidence type="ECO:0000256" key="3">
    <source>
        <dbReference type="PROSITE-ProRule" id="PRU00023"/>
    </source>
</evidence>
<dbReference type="PANTHER" id="PTHR24123">
    <property type="entry name" value="ANKYRIN REPEAT-CONTAINING"/>
    <property type="match status" value="1"/>
</dbReference>
<keyword evidence="2 3" id="KW-0040">ANK repeat</keyword>
<evidence type="ECO:0000313" key="5">
    <source>
        <dbReference type="EMBL" id="KAL2487928.1"/>
    </source>
</evidence>
<dbReference type="Pfam" id="PF12796">
    <property type="entry name" value="Ank_2"/>
    <property type="match status" value="1"/>
</dbReference>
<dbReference type="Proteomes" id="UP001604277">
    <property type="component" value="Unassembled WGS sequence"/>
</dbReference>